<evidence type="ECO:0000256" key="6">
    <source>
        <dbReference type="RuleBase" id="RU363053"/>
    </source>
</evidence>
<evidence type="ECO:0000256" key="4">
    <source>
        <dbReference type="ARBA" id="ARBA00022989"/>
    </source>
</evidence>
<name>A0A914AVW7_PATMI</name>
<feature type="transmembrane region" description="Helical" evidence="6">
    <location>
        <begin position="159"/>
        <end position="176"/>
    </location>
</feature>
<accession>A0A914AVW7</accession>
<organism evidence="7 8">
    <name type="scientific">Patiria miniata</name>
    <name type="common">Bat star</name>
    <name type="synonym">Asterina miniata</name>
    <dbReference type="NCBI Taxonomy" id="46514"/>
    <lineage>
        <taxon>Eukaryota</taxon>
        <taxon>Metazoa</taxon>
        <taxon>Echinodermata</taxon>
        <taxon>Eleutherozoa</taxon>
        <taxon>Asterozoa</taxon>
        <taxon>Asteroidea</taxon>
        <taxon>Valvatacea</taxon>
        <taxon>Valvatida</taxon>
        <taxon>Asterinidae</taxon>
        <taxon>Patiria</taxon>
    </lineage>
</organism>
<evidence type="ECO:0000313" key="8">
    <source>
        <dbReference type="Proteomes" id="UP000887568"/>
    </source>
</evidence>
<dbReference type="OrthoDB" id="430207at2759"/>
<proteinExistence type="inferred from homology"/>
<dbReference type="RefSeq" id="XP_038067901.1">
    <property type="nucleotide sequence ID" value="XM_038211973.1"/>
</dbReference>
<evidence type="ECO:0000256" key="2">
    <source>
        <dbReference type="ARBA" id="ARBA00006824"/>
    </source>
</evidence>
<dbReference type="GeneID" id="119737539"/>
<keyword evidence="8" id="KW-1185">Reference proteome</keyword>
<evidence type="ECO:0000256" key="1">
    <source>
        <dbReference type="ARBA" id="ARBA00004141"/>
    </source>
</evidence>
<dbReference type="EnsemblMetazoa" id="XM_038211973.1">
    <property type="protein sequence ID" value="XP_038067901.1"/>
    <property type="gene ID" value="LOC119737539"/>
</dbReference>
<feature type="transmembrane region" description="Helical" evidence="6">
    <location>
        <begin position="57"/>
        <end position="76"/>
    </location>
</feature>
<dbReference type="Proteomes" id="UP000887568">
    <property type="component" value="Unplaced"/>
</dbReference>
<dbReference type="EnsemblMetazoa" id="XM_038211971.1">
    <property type="protein sequence ID" value="XP_038067899.1"/>
    <property type="gene ID" value="LOC119737539"/>
</dbReference>
<keyword evidence="4 6" id="KW-1133">Transmembrane helix</keyword>
<dbReference type="AlphaFoldDB" id="A0A914AVW7"/>
<reference evidence="7" key="1">
    <citation type="submission" date="2022-11" db="UniProtKB">
        <authorList>
            <consortium name="EnsemblMetazoa"/>
        </authorList>
    </citation>
    <scope>IDENTIFICATION</scope>
</reference>
<evidence type="ECO:0000256" key="3">
    <source>
        <dbReference type="ARBA" id="ARBA00022692"/>
    </source>
</evidence>
<evidence type="ECO:0000313" key="7">
    <source>
        <dbReference type="EnsemblMetazoa" id="XP_038067902.1"/>
    </source>
</evidence>
<comment type="similarity">
    <text evidence="2 6">Belongs to the peroxisomal membrane protein PXMP2/4 family.</text>
</comment>
<dbReference type="RefSeq" id="XP_038067900.1">
    <property type="nucleotide sequence ID" value="XM_038211972.1"/>
</dbReference>
<sequence>MAATSGRLGARLFLSVKAFAQRRPALANSITYGSILSVAEVMQQTIAGEERYDWAKVGRMAVIGGCAFGPIGYYWYRWLDKVLPGTAKLTVVKKVISDQLVSAPLFIAIFYAGSSAMEGKKDVFAELKEKFPQTFAASCCFWPIAQTFNFFFLPNHMRVVYVASVSLVWSNFLCFMKRISMHKEKDSLAVETAAQG</sequence>
<keyword evidence="3 6" id="KW-0812">Transmembrane</keyword>
<dbReference type="PANTHER" id="PTHR11266">
    <property type="entry name" value="PEROXISOMAL MEMBRANE PROTEIN 2, PXMP2 MPV17"/>
    <property type="match status" value="1"/>
</dbReference>
<dbReference type="RefSeq" id="XP_038067902.1">
    <property type="nucleotide sequence ID" value="XM_038211974.1"/>
</dbReference>
<dbReference type="EnsemblMetazoa" id="XM_038211972.1">
    <property type="protein sequence ID" value="XP_038067900.1"/>
    <property type="gene ID" value="LOC119737539"/>
</dbReference>
<protein>
    <recommendedName>
        <fullName evidence="9">Mpv17-like protein</fullName>
    </recommendedName>
</protein>
<dbReference type="GO" id="GO:0005739">
    <property type="term" value="C:mitochondrion"/>
    <property type="evidence" value="ECO:0007669"/>
    <property type="project" value="TreeGrafter"/>
</dbReference>
<dbReference type="RefSeq" id="XP_038067899.1">
    <property type="nucleotide sequence ID" value="XM_038211971.1"/>
</dbReference>
<dbReference type="Pfam" id="PF04117">
    <property type="entry name" value="Mpv17_PMP22"/>
    <property type="match status" value="1"/>
</dbReference>
<comment type="subcellular location">
    <subcellularLocation>
        <location evidence="1">Membrane</location>
        <topology evidence="1">Multi-pass membrane protein</topology>
    </subcellularLocation>
</comment>
<evidence type="ECO:0000256" key="5">
    <source>
        <dbReference type="ARBA" id="ARBA00023136"/>
    </source>
</evidence>
<feature type="transmembrane region" description="Helical" evidence="6">
    <location>
        <begin position="96"/>
        <end position="113"/>
    </location>
</feature>
<dbReference type="GO" id="GO:0016020">
    <property type="term" value="C:membrane"/>
    <property type="evidence" value="ECO:0007669"/>
    <property type="project" value="UniProtKB-SubCell"/>
</dbReference>
<dbReference type="OMA" id="FYWYRWL"/>
<dbReference type="EnsemblMetazoa" id="XM_038211974.1">
    <property type="protein sequence ID" value="XP_038067902.1"/>
    <property type="gene ID" value="LOC119737539"/>
</dbReference>
<dbReference type="InterPro" id="IPR007248">
    <property type="entry name" value="Mpv17_PMP22"/>
</dbReference>
<dbReference type="PANTHER" id="PTHR11266:SF85">
    <property type="entry name" value="MPV17-LIKE PROTEIN"/>
    <property type="match status" value="1"/>
</dbReference>
<evidence type="ECO:0008006" key="9">
    <source>
        <dbReference type="Google" id="ProtNLM"/>
    </source>
</evidence>
<keyword evidence="5 6" id="KW-0472">Membrane</keyword>